<dbReference type="AlphaFoldDB" id="A0A5B7DTJ0"/>
<sequence length="60" mass="6959">MEKNFATVEGENTRTLIRSSLIYKLRSPFHISKRPPYPRLSYHVSLAAIYQALAPPLRRC</sequence>
<evidence type="ECO:0000313" key="1">
    <source>
        <dbReference type="EMBL" id="MPC24313.1"/>
    </source>
</evidence>
<accession>A0A5B7DTJ0</accession>
<comment type="caution">
    <text evidence="1">The sequence shown here is derived from an EMBL/GenBank/DDBJ whole genome shotgun (WGS) entry which is preliminary data.</text>
</comment>
<evidence type="ECO:0000313" key="2">
    <source>
        <dbReference type="Proteomes" id="UP000324222"/>
    </source>
</evidence>
<dbReference type="Proteomes" id="UP000324222">
    <property type="component" value="Unassembled WGS sequence"/>
</dbReference>
<dbReference type="EMBL" id="VSRR010001315">
    <property type="protein sequence ID" value="MPC24313.1"/>
    <property type="molecule type" value="Genomic_DNA"/>
</dbReference>
<keyword evidence="2" id="KW-1185">Reference proteome</keyword>
<proteinExistence type="predicted"/>
<organism evidence="1 2">
    <name type="scientific">Portunus trituberculatus</name>
    <name type="common">Swimming crab</name>
    <name type="synonym">Neptunus trituberculatus</name>
    <dbReference type="NCBI Taxonomy" id="210409"/>
    <lineage>
        <taxon>Eukaryota</taxon>
        <taxon>Metazoa</taxon>
        <taxon>Ecdysozoa</taxon>
        <taxon>Arthropoda</taxon>
        <taxon>Crustacea</taxon>
        <taxon>Multicrustacea</taxon>
        <taxon>Malacostraca</taxon>
        <taxon>Eumalacostraca</taxon>
        <taxon>Eucarida</taxon>
        <taxon>Decapoda</taxon>
        <taxon>Pleocyemata</taxon>
        <taxon>Brachyura</taxon>
        <taxon>Eubrachyura</taxon>
        <taxon>Portunoidea</taxon>
        <taxon>Portunidae</taxon>
        <taxon>Portuninae</taxon>
        <taxon>Portunus</taxon>
    </lineage>
</organism>
<name>A0A5B7DTJ0_PORTR</name>
<protein>
    <submittedName>
        <fullName evidence="1">Uncharacterized protein</fullName>
    </submittedName>
</protein>
<gene>
    <name evidence="1" type="ORF">E2C01_017394</name>
</gene>
<reference evidence="1 2" key="1">
    <citation type="submission" date="2019-05" db="EMBL/GenBank/DDBJ databases">
        <title>Another draft genome of Portunus trituberculatus and its Hox gene families provides insights of decapod evolution.</title>
        <authorList>
            <person name="Jeong J.-H."/>
            <person name="Song I."/>
            <person name="Kim S."/>
            <person name="Choi T."/>
            <person name="Kim D."/>
            <person name="Ryu S."/>
            <person name="Kim W."/>
        </authorList>
    </citation>
    <scope>NUCLEOTIDE SEQUENCE [LARGE SCALE GENOMIC DNA]</scope>
    <source>
        <tissue evidence="1">Muscle</tissue>
    </source>
</reference>